<dbReference type="PIRSF" id="PIRSF005052">
    <property type="entry name" value="P-loopkin"/>
    <property type="match status" value="1"/>
</dbReference>
<dbReference type="Gene3D" id="3.40.50.300">
    <property type="entry name" value="P-loop containing nucleotide triphosphate hydrolases"/>
    <property type="match status" value="1"/>
</dbReference>
<name>A0A660CB45_9PSEU</name>
<evidence type="ECO:0000259" key="7">
    <source>
        <dbReference type="Pfam" id="PF22740"/>
    </source>
</evidence>
<dbReference type="GO" id="GO:0005524">
    <property type="term" value="F:ATP binding"/>
    <property type="evidence" value="ECO:0007669"/>
    <property type="project" value="UniProtKB-UniRule"/>
</dbReference>
<evidence type="ECO:0000256" key="5">
    <source>
        <dbReference type="SAM" id="MobiDB-lite"/>
    </source>
</evidence>
<evidence type="ECO:0000313" key="8">
    <source>
        <dbReference type="EMBL" id="TWH19554.1"/>
    </source>
</evidence>
<evidence type="ECO:0000256" key="1">
    <source>
        <dbReference type="ARBA" id="ARBA00022741"/>
    </source>
</evidence>
<reference evidence="8 9" key="1">
    <citation type="submission" date="2019-07" db="EMBL/GenBank/DDBJ databases">
        <title>R&amp;d 2014.</title>
        <authorList>
            <person name="Klenk H.-P."/>
        </authorList>
    </citation>
    <scope>NUCLEOTIDE SEQUENCE [LARGE SCALE GENOMIC DNA]</scope>
    <source>
        <strain evidence="8 9">DSM 43194</strain>
    </source>
</reference>
<dbReference type="Pfam" id="PF03668">
    <property type="entry name" value="RapZ-like_N"/>
    <property type="match status" value="1"/>
</dbReference>
<dbReference type="InterPro" id="IPR053931">
    <property type="entry name" value="RapZ_C"/>
</dbReference>
<feature type="region of interest" description="Disordered" evidence="5">
    <location>
        <begin position="1"/>
        <end position="27"/>
    </location>
</feature>
<feature type="binding site" evidence="4">
    <location>
        <begin position="36"/>
        <end position="43"/>
    </location>
    <ligand>
        <name>ATP</name>
        <dbReference type="ChEBI" id="CHEBI:30616"/>
    </ligand>
</feature>
<accession>A0A660CB45</accession>
<dbReference type="InterPro" id="IPR005337">
    <property type="entry name" value="RapZ-like"/>
</dbReference>
<dbReference type="EMBL" id="VLJV01000001">
    <property type="protein sequence ID" value="TWH19554.1"/>
    <property type="molecule type" value="Genomic_DNA"/>
</dbReference>
<evidence type="ECO:0000256" key="3">
    <source>
        <dbReference type="ARBA" id="ARBA00023134"/>
    </source>
</evidence>
<feature type="compositionally biased region" description="Basic and acidic residues" evidence="5">
    <location>
        <begin position="1"/>
        <end position="15"/>
    </location>
</feature>
<dbReference type="PANTHER" id="PTHR30448">
    <property type="entry name" value="RNASE ADAPTER PROTEIN RAPZ"/>
    <property type="match status" value="1"/>
</dbReference>
<gene>
    <name evidence="8" type="ORF">JD82_01381</name>
</gene>
<keyword evidence="2 4" id="KW-0067">ATP-binding</keyword>
<evidence type="ECO:0000256" key="2">
    <source>
        <dbReference type="ARBA" id="ARBA00022840"/>
    </source>
</evidence>
<protein>
    <submittedName>
        <fullName evidence="8">UPF0042 nucleotide-binding protein</fullName>
    </submittedName>
</protein>
<dbReference type="GO" id="GO:0005525">
    <property type="term" value="F:GTP binding"/>
    <property type="evidence" value="ECO:0007669"/>
    <property type="project" value="UniProtKB-UniRule"/>
</dbReference>
<evidence type="ECO:0000259" key="6">
    <source>
        <dbReference type="Pfam" id="PF03668"/>
    </source>
</evidence>
<feature type="domain" description="RapZ-like N-terminal" evidence="6">
    <location>
        <begin position="29"/>
        <end position="185"/>
    </location>
</feature>
<dbReference type="PANTHER" id="PTHR30448:SF0">
    <property type="entry name" value="RNASE ADAPTER PROTEIN RAPZ"/>
    <property type="match status" value="1"/>
</dbReference>
<dbReference type="HAMAP" id="MF_00636">
    <property type="entry name" value="RapZ_like"/>
    <property type="match status" value="1"/>
</dbReference>
<dbReference type="SUPFAM" id="SSF52540">
    <property type="entry name" value="P-loop containing nucleoside triphosphate hydrolases"/>
    <property type="match status" value="1"/>
</dbReference>
<evidence type="ECO:0000313" key="9">
    <source>
        <dbReference type="Proteomes" id="UP000317303"/>
    </source>
</evidence>
<proteinExistence type="inferred from homology"/>
<dbReference type="InterPro" id="IPR027417">
    <property type="entry name" value="P-loop_NTPase"/>
</dbReference>
<sequence length="313" mass="34190">MSSADRADGAERDRTPAGAAEEDGRGSGMEVAVVTGLSGAGRSTAAKCLEDLGWFVVDNLPPELISTMVELGAQSRGAITKVAVVMDVRSRAFTDDLSSVIKGLDMRGYKPRVLFLEATDAVLIRRFDQVRRGHPMQGDGRLVDGIGAERALLEPLRAEADLLLDTSSLSVHDLRAKIEDAFGTEASAQTRVTVLSFGYKYGLPMDSDLVMDVRFLPNPFWIPELRDHSGLDTEVRNYVLGQEGAEEFLDRYHELLRLIGAGYKREGKRYLTLAIGCTGGKHRSVAISEELANRLSKEDGTAVKVVHRDLGRE</sequence>
<dbReference type="Proteomes" id="UP000317303">
    <property type="component" value="Unassembled WGS sequence"/>
</dbReference>
<dbReference type="AlphaFoldDB" id="A0A660CB45"/>
<comment type="caution">
    <text evidence="8">The sequence shown here is derived from an EMBL/GenBank/DDBJ whole genome shotgun (WGS) entry which is preliminary data.</text>
</comment>
<feature type="domain" description="RapZ C-terminal" evidence="7">
    <location>
        <begin position="191"/>
        <end position="310"/>
    </location>
</feature>
<dbReference type="Pfam" id="PF22740">
    <property type="entry name" value="PapZ_C"/>
    <property type="match status" value="1"/>
</dbReference>
<keyword evidence="3 4" id="KW-0342">GTP-binding</keyword>
<dbReference type="NCBIfam" id="NF003828">
    <property type="entry name" value="PRK05416.1"/>
    <property type="match status" value="1"/>
</dbReference>
<organism evidence="8 9">
    <name type="scientific">Prauserella rugosa</name>
    <dbReference type="NCBI Taxonomy" id="43354"/>
    <lineage>
        <taxon>Bacteria</taxon>
        <taxon>Bacillati</taxon>
        <taxon>Actinomycetota</taxon>
        <taxon>Actinomycetes</taxon>
        <taxon>Pseudonocardiales</taxon>
        <taxon>Pseudonocardiaceae</taxon>
        <taxon>Prauserella</taxon>
    </lineage>
</organism>
<dbReference type="InterPro" id="IPR053930">
    <property type="entry name" value="RapZ-like_N"/>
</dbReference>
<keyword evidence="1 4" id="KW-0547">Nucleotide-binding</keyword>
<feature type="binding site" evidence="4">
    <location>
        <begin position="87"/>
        <end position="90"/>
    </location>
    <ligand>
        <name>GTP</name>
        <dbReference type="ChEBI" id="CHEBI:37565"/>
    </ligand>
</feature>
<evidence type="ECO:0000256" key="4">
    <source>
        <dbReference type="HAMAP-Rule" id="MF_00636"/>
    </source>
</evidence>
<keyword evidence="9" id="KW-1185">Reference proteome</keyword>